<comment type="caution">
    <text evidence="2">The sequence shown here is derived from an EMBL/GenBank/DDBJ whole genome shotgun (WGS) entry which is preliminary data.</text>
</comment>
<feature type="chain" id="PRO_5002327043" description="Calcineurin-like phosphoesterase domain-containing protein" evidence="1">
    <location>
        <begin position="25"/>
        <end position="395"/>
    </location>
</feature>
<evidence type="ECO:0000313" key="2">
    <source>
        <dbReference type="EMBL" id="KJE22345.1"/>
    </source>
</evidence>
<dbReference type="Proteomes" id="UP000032545">
    <property type="component" value="Unassembled WGS sequence"/>
</dbReference>
<dbReference type="SUPFAM" id="SSF56300">
    <property type="entry name" value="Metallo-dependent phosphatases"/>
    <property type="match status" value="1"/>
</dbReference>
<sequence precursor="true">MRRSLFAMGAAAVLVALTALPAAASPPADPGALTLAVYGDEPYGTTPTDNSEFLATPAFINSINSDPAVGLAMHIGDIHSGKQYCTAQYDQSIAQLWQQYQVPLVYTPGDNEWTDCHKAGEGGGTYDPTTGKIKYVTDPATGQPVDYAGGDPVANLALLRSLFFPTAGKTLGSGKLPVQSQAKEYDPAFPSDAQYVENVIFERKGTLFVTLNVPGGSNNDADIWYGAPTMSTAQAREAAERTGADLRWLDHAFAQARQNGDTSVVISTQADMWDLDGKTAAHLTNYEPLVSSIASHTTAFGKPVLLINGDSHVYRSDNPLSPTAPCVTDSAAGEVSCANESAAHPGYDVENFHRIVVHGSTFPLEWLKLTVKPSANYPAGANAFGPFAWQRQPQA</sequence>
<reference evidence="3" key="1">
    <citation type="submission" date="2015-02" db="EMBL/GenBank/DDBJ databases">
        <title>Draft Genome of Frankia sp. CpI1-S.</title>
        <authorList>
            <person name="Oshone R.T."/>
            <person name="Ngom M."/>
            <person name="Ghodhbane-Gtari F."/>
            <person name="Gtari M."/>
            <person name="Morris K."/>
            <person name="Thomas K."/>
            <person name="Sen A."/>
            <person name="Tisa L.S."/>
        </authorList>
    </citation>
    <scope>NUCLEOTIDE SEQUENCE [LARGE SCALE GENOMIC DNA]</scope>
    <source>
        <strain evidence="3">CpI1-S</strain>
    </source>
</reference>
<protein>
    <recommendedName>
        <fullName evidence="4">Calcineurin-like phosphoesterase domain-containing protein</fullName>
    </recommendedName>
</protein>
<dbReference type="AlphaFoldDB" id="A0A0D8BE72"/>
<dbReference type="PATRIC" id="fig|1502723.3.peg.2848"/>
<accession>A0A0D8BE72</accession>
<organism evidence="2 3">
    <name type="scientific">Frankia torreyi</name>
    <dbReference type="NCBI Taxonomy" id="1856"/>
    <lineage>
        <taxon>Bacteria</taxon>
        <taxon>Bacillati</taxon>
        <taxon>Actinomycetota</taxon>
        <taxon>Actinomycetes</taxon>
        <taxon>Frankiales</taxon>
        <taxon>Frankiaceae</taxon>
        <taxon>Frankia</taxon>
    </lineage>
</organism>
<feature type="signal peptide" evidence="1">
    <location>
        <begin position="1"/>
        <end position="24"/>
    </location>
</feature>
<reference evidence="2 3" key="2">
    <citation type="journal article" date="2016" name="Genome Announc.">
        <title>Permanent Draft Genome Sequences for Two Variants of Frankia sp. Strain CpI1, the First Frankia Strain Isolated from Root Nodules of Comptonia peregrina.</title>
        <authorList>
            <person name="Oshone R."/>
            <person name="Hurst S.G.IV."/>
            <person name="Abebe-Akele F."/>
            <person name="Simpson S."/>
            <person name="Morris K."/>
            <person name="Thomas W.K."/>
            <person name="Tisa L.S."/>
        </authorList>
    </citation>
    <scope>NUCLEOTIDE SEQUENCE [LARGE SCALE GENOMIC DNA]</scope>
    <source>
        <strain evidence="3">CpI1-S</strain>
    </source>
</reference>
<proteinExistence type="predicted"/>
<keyword evidence="3" id="KW-1185">Reference proteome</keyword>
<evidence type="ECO:0000313" key="3">
    <source>
        <dbReference type="Proteomes" id="UP000032545"/>
    </source>
</evidence>
<dbReference type="RefSeq" id="WP_052681173.1">
    <property type="nucleotide sequence ID" value="NZ_JYFN01000025.1"/>
</dbReference>
<evidence type="ECO:0000256" key="1">
    <source>
        <dbReference type="SAM" id="SignalP"/>
    </source>
</evidence>
<keyword evidence="1" id="KW-0732">Signal</keyword>
<dbReference type="EMBL" id="JYFN01000025">
    <property type="protein sequence ID" value="KJE22345.1"/>
    <property type="molecule type" value="Genomic_DNA"/>
</dbReference>
<dbReference type="InterPro" id="IPR029052">
    <property type="entry name" value="Metallo-depent_PP-like"/>
</dbReference>
<name>A0A0D8BE72_9ACTN</name>
<evidence type="ECO:0008006" key="4">
    <source>
        <dbReference type="Google" id="ProtNLM"/>
    </source>
</evidence>
<gene>
    <name evidence="2" type="ORF">FF36_03414</name>
</gene>